<dbReference type="InterPro" id="IPR010499">
    <property type="entry name" value="AraC_E-bd"/>
</dbReference>
<reference evidence="2 3" key="1">
    <citation type="submission" date="2019-04" db="EMBL/GenBank/DDBJ databases">
        <title>Chitiniphilus eburnea sp. nov., a novel chitinolytic bacterium isolated from aquaculture sludge.</title>
        <authorList>
            <person name="Sheng M."/>
        </authorList>
    </citation>
    <scope>NUCLEOTIDE SEQUENCE [LARGE SCALE GENOMIC DNA]</scope>
    <source>
        <strain evidence="2 3">HX-2-15</strain>
    </source>
</reference>
<dbReference type="Proteomes" id="UP000310016">
    <property type="component" value="Unassembled WGS sequence"/>
</dbReference>
<evidence type="ECO:0000313" key="3">
    <source>
        <dbReference type="Proteomes" id="UP000310016"/>
    </source>
</evidence>
<dbReference type="InterPro" id="IPR011256">
    <property type="entry name" value="Reg_factor_effector_dom_sf"/>
</dbReference>
<dbReference type="Gene3D" id="3.20.80.10">
    <property type="entry name" value="Regulatory factor, effector binding domain"/>
    <property type="match status" value="1"/>
</dbReference>
<dbReference type="SMART" id="SM00871">
    <property type="entry name" value="AraC_E_bind"/>
    <property type="match status" value="1"/>
</dbReference>
<accession>A0A4U0PKH2</accession>
<gene>
    <name evidence="2" type="ORF">FAZ21_15415</name>
</gene>
<dbReference type="RefSeq" id="WP_136774339.1">
    <property type="nucleotide sequence ID" value="NZ_CP156074.1"/>
</dbReference>
<name>A0A4U0PKH2_9NEIS</name>
<dbReference type="EMBL" id="SUMF01000023">
    <property type="protein sequence ID" value="TJZ68596.1"/>
    <property type="molecule type" value="Genomic_DNA"/>
</dbReference>
<dbReference type="OrthoDB" id="9808480at2"/>
<protein>
    <submittedName>
        <fullName evidence="2">GyrI-like domain-containing protein</fullName>
    </submittedName>
</protein>
<keyword evidence="3" id="KW-1185">Reference proteome</keyword>
<feature type="domain" description="AraC effector-binding" evidence="1">
    <location>
        <begin position="1"/>
        <end position="156"/>
    </location>
</feature>
<dbReference type="SUPFAM" id="SSF55136">
    <property type="entry name" value="Probable bacterial effector-binding domain"/>
    <property type="match status" value="1"/>
</dbReference>
<sequence length="158" mass="17193">MNVDILTKASFSVIGKEGSGLASDGMQWVPPLWREAEAHFDEIAQLAKYDDQGRILGLWGAMTDPGHAFKPWASHGKYLAGVEVEHGAEAPVGWCQWTIPAFRFVVAPCSKADYASVFHAVLDEYFPAHGHVLAGAVQECYADGGGDTLALYFPIERL</sequence>
<proteinExistence type="predicted"/>
<dbReference type="AlphaFoldDB" id="A0A4U0PKH2"/>
<comment type="caution">
    <text evidence="2">The sequence shown here is derived from an EMBL/GenBank/DDBJ whole genome shotgun (WGS) entry which is preliminary data.</text>
</comment>
<organism evidence="2 3">
    <name type="scientific">Chitiniphilus eburneus</name>
    <dbReference type="NCBI Taxonomy" id="2571148"/>
    <lineage>
        <taxon>Bacteria</taxon>
        <taxon>Pseudomonadati</taxon>
        <taxon>Pseudomonadota</taxon>
        <taxon>Betaproteobacteria</taxon>
        <taxon>Neisseriales</taxon>
        <taxon>Chitinibacteraceae</taxon>
        <taxon>Chitiniphilus</taxon>
    </lineage>
</organism>
<evidence type="ECO:0000313" key="2">
    <source>
        <dbReference type="EMBL" id="TJZ68596.1"/>
    </source>
</evidence>
<evidence type="ECO:0000259" key="1">
    <source>
        <dbReference type="SMART" id="SM00871"/>
    </source>
</evidence>